<dbReference type="GO" id="GO:0019146">
    <property type="term" value="F:arabinose-5-phosphate isomerase activity"/>
    <property type="evidence" value="ECO:0007669"/>
    <property type="project" value="UniProtKB-EC"/>
</dbReference>
<sequence length="325" mass="34605">MVEQTQLRQWGRNVIDIERDALDNLYQYVDSKEFADACQLILACKGKVIVMGMGKSGHIGNKISATLASTGTPAFFVHPGEASHGDLGVLSENDIVLAISNSGESSEILTLMPVIKRMGLPVIAVTGKPNSTMAKVSQLHLCIQVPEEACPLGLAPTSSTTATLVMGDALAVALLQAKGFTKDDFALSHPGGSLGRKLLLKVSDVMHKGNGLPIVDHDICITDALYEISKKGLGMTAIVDEHHRLAGIFTDGDLRRVIDAQINLRATKIAEVMTPNCITITENILAAEALKIMEEKNINGLIVVDAAHQPIGALNMLDMVKAGVI</sequence>
<comment type="pathway">
    <text evidence="1">Bacterial outer membrane biogenesis; lipopolysaccharide biosynthesis.</text>
</comment>
<reference evidence="15" key="1">
    <citation type="journal article" date="2014" name="Int. J. Syst. Evol. Microbiol.">
        <title>Complete genome sequence of Corynebacterium casei LMG S-19264T (=DSM 44701T), isolated from a smear-ripened cheese.</title>
        <authorList>
            <consortium name="US DOE Joint Genome Institute (JGI-PGF)"/>
            <person name="Walter F."/>
            <person name="Albersmeier A."/>
            <person name="Kalinowski J."/>
            <person name="Ruckert C."/>
        </authorList>
    </citation>
    <scope>NUCLEOTIDE SEQUENCE</scope>
    <source>
        <strain evidence="15">JCM 30804</strain>
    </source>
</reference>
<feature type="domain" description="SIS" evidence="14">
    <location>
        <begin position="37"/>
        <end position="180"/>
    </location>
</feature>
<dbReference type="CDD" id="cd05014">
    <property type="entry name" value="SIS_Kpsf"/>
    <property type="match status" value="1"/>
</dbReference>
<keyword evidence="5" id="KW-0677">Repeat</keyword>
<evidence type="ECO:0000256" key="10">
    <source>
        <dbReference type="PIRSR" id="PIRSR004692-2"/>
    </source>
</evidence>
<dbReference type="InterPro" id="IPR046342">
    <property type="entry name" value="CBS_dom_sf"/>
</dbReference>
<organism evidence="15 16">
    <name type="scientific">Shewanella gelidii</name>
    <dbReference type="NCBI Taxonomy" id="1642821"/>
    <lineage>
        <taxon>Bacteria</taxon>
        <taxon>Pseudomonadati</taxon>
        <taxon>Pseudomonadota</taxon>
        <taxon>Gammaproteobacteria</taxon>
        <taxon>Alteromonadales</taxon>
        <taxon>Shewanellaceae</taxon>
        <taxon>Shewanella</taxon>
    </lineage>
</organism>
<evidence type="ECO:0000256" key="6">
    <source>
        <dbReference type="ARBA" id="ARBA00023122"/>
    </source>
</evidence>
<evidence type="ECO:0000256" key="2">
    <source>
        <dbReference type="ARBA" id="ARBA00008165"/>
    </source>
</evidence>
<dbReference type="InterPro" id="IPR046348">
    <property type="entry name" value="SIS_dom_sf"/>
</dbReference>
<dbReference type="InterPro" id="IPR035474">
    <property type="entry name" value="SIS_Kpsf"/>
</dbReference>
<keyword evidence="4" id="KW-0963">Cytoplasm</keyword>
<dbReference type="RefSeq" id="WP_188919680.1">
    <property type="nucleotide sequence ID" value="NZ_BMPZ01000003.1"/>
</dbReference>
<evidence type="ECO:0000256" key="3">
    <source>
        <dbReference type="ARBA" id="ARBA00011881"/>
    </source>
</evidence>
<dbReference type="PANTHER" id="PTHR42745:SF1">
    <property type="entry name" value="ARABINOSE 5-PHOSPHATE ISOMERASE KDSD"/>
    <property type="match status" value="1"/>
</dbReference>
<comment type="similarity">
    <text evidence="2 9">Belongs to the SIS family. GutQ/KpsF subfamily.</text>
</comment>
<dbReference type="FunFam" id="3.10.580.10:FF:000007">
    <property type="entry name" value="Arabinose 5-phosphate isomerase"/>
    <property type="match status" value="1"/>
</dbReference>
<dbReference type="Gene3D" id="3.40.50.10490">
    <property type="entry name" value="Glucose-6-phosphate isomerase like protein, domain 1"/>
    <property type="match status" value="1"/>
</dbReference>
<dbReference type="PROSITE" id="PS51464">
    <property type="entry name" value="SIS"/>
    <property type="match status" value="1"/>
</dbReference>
<proteinExistence type="inferred from homology"/>
<keyword evidence="6 12" id="KW-0129">CBS domain</keyword>
<feature type="domain" description="CBS" evidence="13">
    <location>
        <begin position="206"/>
        <end position="264"/>
    </location>
</feature>
<comment type="pathway">
    <text evidence="8">Carbohydrate biosynthesis; 3-deoxy-D-manno-octulosonate biosynthesis; 3-deoxy-D-manno-octulosonate from D-ribulose 5-phosphate: step 1/3.</text>
</comment>
<comment type="catalytic activity">
    <reaction evidence="9">
        <text>D-arabinose 5-phosphate = D-ribulose 5-phosphate</text>
        <dbReference type="Rhea" id="RHEA:23104"/>
        <dbReference type="ChEBI" id="CHEBI:57693"/>
        <dbReference type="ChEBI" id="CHEBI:58121"/>
        <dbReference type="EC" id="5.3.1.13"/>
    </reaction>
</comment>
<feature type="site" description="Catalytically relevant" evidence="11">
    <location>
        <position position="189"/>
    </location>
</feature>
<evidence type="ECO:0000256" key="4">
    <source>
        <dbReference type="ARBA" id="ARBA00022490"/>
    </source>
</evidence>
<feature type="site" description="Catalytically relevant" evidence="11">
    <location>
        <position position="107"/>
    </location>
</feature>
<dbReference type="EC" id="5.3.1.13" evidence="9"/>
<dbReference type="InterPro" id="IPR001347">
    <property type="entry name" value="SIS_dom"/>
</dbReference>
<dbReference type="GO" id="GO:1901135">
    <property type="term" value="P:carbohydrate derivative metabolic process"/>
    <property type="evidence" value="ECO:0007669"/>
    <property type="project" value="InterPro"/>
</dbReference>
<feature type="binding site" evidence="10">
    <location>
        <position position="78"/>
    </location>
    <ligand>
        <name>Zn(2+)</name>
        <dbReference type="ChEBI" id="CHEBI:29105"/>
    </ligand>
</feature>
<dbReference type="NCBIfam" id="TIGR00393">
    <property type="entry name" value="kpsF"/>
    <property type="match status" value="1"/>
</dbReference>
<dbReference type="FunFam" id="3.40.50.10490:FF:000011">
    <property type="entry name" value="Arabinose 5-phosphate isomerase"/>
    <property type="match status" value="1"/>
</dbReference>
<comment type="caution">
    <text evidence="15">The sequence shown here is derived from an EMBL/GenBank/DDBJ whole genome shotgun (WGS) entry which is preliminary data.</text>
</comment>
<feature type="domain" description="CBS" evidence="13">
    <location>
        <begin position="273"/>
        <end position="325"/>
    </location>
</feature>
<dbReference type="SUPFAM" id="SSF53697">
    <property type="entry name" value="SIS domain"/>
    <property type="match status" value="1"/>
</dbReference>
<keyword evidence="10" id="KW-0862">Zinc</keyword>
<evidence type="ECO:0000256" key="12">
    <source>
        <dbReference type="PROSITE-ProRule" id="PRU00703"/>
    </source>
</evidence>
<dbReference type="InterPro" id="IPR000644">
    <property type="entry name" value="CBS_dom"/>
</dbReference>
<dbReference type="PROSITE" id="PS51371">
    <property type="entry name" value="CBS"/>
    <property type="match status" value="2"/>
</dbReference>
<dbReference type="GO" id="GO:0046872">
    <property type="term" value="F:metal ion binding"/>
    <property type="evidence" value="ECO:0007669"/>
    <property type="project" value="UniProtKB-KW"/>
</dbReference>
<dbReference type="CDD" id="cd04604">
    <property type="entry name" value="CBS_pair_SIS_assoc"/>
    <property type="match status" value="1"/>
</dbReference>
<dbReference type="GO" id="GO:0097367">
    <property type="term" value="F:carbohydrate derivative binding"/>
    <property type="evidence" value="ECO:0007669"/>
    <property type="project" value="InterPro"/>
</dbReference>
<evidence type="ECO:0000313" key="16">
    <source>
        <dbReference type="Proteomes" id="UP000613743"/>
    </source>
</evidence>
<protein>
    <recommendedName>
        <fullName evidence="9">Arabinose 5-phosphate isomerase</fullName>
        <shortName evidence="9">API</shortName>
        <ecNumber evidence="9">5.3.1.13</ecNumber>
    </recommendedName>
</protein>
<reference evidence="15" key="2">
    <citation type="submission" date="2020-09" db="EMBL/GenBank/DDBJ databases">
        <authorList>
            <person name="Sun Q."/>
            <person name="Ohkuma M."/>
        </authorList>
    </citation>
    <scope>NUCLEOTIDE SEQUENCE</scope>
    <source>
        <strain evidence="15">JCM 30804</strain>
    </source>
</reference>
<dbReference type="PANTHER" id="PTHR42745">
    <property type="match status" value="1"/>
</dbReference>
<dbReference type="PIRSF" id="PIRSF004692">
    <property type="entry name" value="KdsD_KpsF"/>
    <property type="match status" value="1"/>
</dbReference>
<keyword evidence="16" id="KW-1185">Reference proteome</keyword>
<dbReference type="SMART" id="SM00116">
    <property type="entry name" value="CBS"/>
    <property type="match status" value="2"/>
</dbReference>
<evidence type="ECO:0000256" key="1">
    <source>
        <dbReference type="ARBA" id="ARBA00004756"/>
    </source>
</evidence>
<evidence type="ECO:0000256" key="11">
    <source>
        <dbReference type="PIRSR" id="PIRSR004692-3"/>
    </source>
</evidence>
<comment type="subunit">
    <text evidence="3">Homotetramer.</text>
</comment>
<evidence type="ECO:0000313" key="15">
    <source>
        <dbReference type="EMBL" id="GGI79576.1"/>
    </source>
</evidence>
<evidence type="ECO:0000256" key="5">
    <source>
        <dbReference type="ARBA" id="ARBA00022737"/>
    </source>
</evidence>
<keyword evidence="7 9" id="KW-0413">Isomerase</keyword>
<gene>
    <name evidence="15" type="primary">kdsD</name>
    <name evidence="15" type="ORF">GCM10009332_16220</name>
</gene>
<evidence type="ECO:0000259" key="14">
    <source>
        <dbReference type="PROSITE" id="PS51464"/>
    </source>
</evidence>
<dbReference type="Proteomes" id="UP000613743">
    <property type="component" value="Unassembled WGS sequence"/>
</dbReference>
<dbReference type="AlphaFoldDB" id="A0A917N971"/>
<dbReference type="Gene3D" id="3.10.580.10">
    <property type="entry name" value="CBS-domain"/>
    <property type="match status" value="1"/>
</dbReference>
<accession>A0A917N971</accession>
<dbReference type="GO" id="GO:0005975">
    <property type="term" value="P:carbohydrate metabolic process"/>
    <property type="evidence" value="ECO:0007669"/>
    <property type="project" value="InterPro"/>
</dbReference>
<evidence type="ECO:0000256" key="7">
    <source>
        <dbReference type="ARBA" id="ARBA00023235"/>
    </source>
</evidence>
<name>A0A917N971_9GAMM</name>
<dbReference type="EMBL" id="BMPZ01000003">
    <property type="protein sequence ID" value="GGI79576.1"/>
    <property type="molecule type" value="Genomic_DNA"/>
</dbReference>
<dbReference type="Pfam" id="PF01380">
    <property type="entry name" value="SIS"/>
    <property type="match status" value="1"/>
</dbReference>
<dbReference type="InterPro" id="IPR004800">
    <property type="entry name" value="KdsD/KpsF-type"/>
</dbReference>
<dbReference type="InterPro" id="IPR050986">
    <property type="entry name" value="GutQ/KpsF_isomerases"/>
</dbReference>
<evidence type="ECO:0000256" key="8">
    <source>
        <dbReference type="ARBA" id="ARBA00060658"/>
    </source>
</evidence>
<evidence type="ECO:0000259" key="13">
    <source>
        <dbReference type="PROSITE" id="PS51371"/>
    </source>
</evidence>
<evidence type="ECO:0000256" key="9">
    <source>
        <dbReference type="PIRNR" id="PIRNR004692"/>
    </source>
</evidence>
<feature type="site" description="Catalytically relevant" evidence="11">
    <location>
        <position position="148"/>
    </location>
</feature>
<dbReference type="Pfam" id="PF00571">
    <property type="entry name" value="CBS"/>
    <property type="match status" value="2"/>
</dbReference>
<feature type="site" description="Catalytically relevant" evidence="11">
    <location>
        <position position="55"/>
    </location>
</feature>
<keyword evidence="10" id="KW-0479">Metal-binding</keyword>